<dbReference type="Pfam" id="PF02743">
    <property type="entry name" value="dCache_1"/>
    <property type="match status" value="1"/>
</dbReference>
<proteinExistence type="predicted"/>
<evidence type="ECO:0000256" key="4">
    <source>
        <dbReference type="ARBA" id="ARBA00022989"/>
    </source>
</evidence>
<evidence type="ECO:0000313" key="9">
    <source>
        <dbReference type="EMBL" id="MEC4720772.1"/>
    </source>
</evidence>
<dbReference type="InterPro" id="IPR043128">
    <property type="entry name" value="Rev_trsase/Diguanyl_cyclase"/>
</dbReference>
<dbReference type="NCBIfam" id="TIGR00254">
    <property type="entry name" value="GGDEF"/>
    <property type="match status" value="1"/>
</dbReference>
<dbReference type="Gene3D" id="6.10.340.10">
    <property type="match status" value="1"/>
</dbReference>
<dbReference type="PROSITE" id="PS50887">
    <property type="entry name" value="GGDEF"/>
    <property type="match status" value="1"/>
</dbReference>
<dbReference type="SUPFAM" id="SSF55073">
    <property type="entry name" value="Nucleotide cyclase"/>
    <property type="match status" value="1"/>
</dbReference>
<dbReference type="GO" id="GO:0052621">
    <property type="term" value="F:diguanylate cyclase activity"/>
    <property type="evidence" value="ECO:0007669"/>
    <property type="project" value="UniProtKB-EC"/>
</dbReference>
<dbReference type="InterPro" id="IPR003660">
    <property type="entry name" value="HAMP_dom"/>
</dbReference>
<reference evidence="9 10" key="1">
    <citation type="submission" date="2023-10" db="EMBL/GenBank/DDBJ databases">
        <title>Noviherbaspirillum sp. CPCC 100848 genome assembly.</title>
        <authorList>
            <person name="Li X.Y."/>
            <person name="Fang X.M."/>
        </authorList>
    </citation>
    <scope>NUCLEOTIDE SEQUENCE [LARGE SCALE GENOMIC DNA]</scope>
    <source>
        <strain evidence="9 10">CPCC 100848</strain>
    </source>
</reference>
<dbReference type="CDD" id="cd18774">
    <property type="entry name" value="PDC2_HK_sensor"/>
    <property type="match status" value="1"/>
</dbReference>
<feature type="transmembrane region" description="Helical" evidence="6">
    <location>
        <begin position="20"/>
        <end position="42"/>
    </location>
</feature>
<evidence type="ECO:0000256" key="3">
    <source>
        <dbReference type="ARBA" id="ARBA00022692"/>
    </source>
</evidence>
<evidence type="ECO:0000259" key="7">
    <source>
        <dbReference type="PROSITE" id="PS50885"/>
    </source>
</evidence>
<dbReference type="InterPro" id="IPR033479">
    <property type="entry name" value="dCache_1"/>
</dbReference>
<gene>
    <name evidence="9" type="ORF">RY831_16530</name>
</gene>
<keyword evidence="9" id="KW-0548">Nucleotidyltransferase</keyword>
<evidence type="ECO:0000313" key="10">
    <source>
        <dbReference type="Proteomes" id="UP001352263"/>
    </source>
</evidence>
<dbReference type="RefSeq" id="WP_326507487.1">
    <property type="nucleotide sequence ID" value="NZ_JAWIIV010000013.1"/>
</dbReference>
<dbReference type="SMART" id="SM00267">
    <property type="entry name" value="GGDEF"/>
    <property type="match status" value="1"/>
</dbReference>
<dbReference type="InterPro" id="IPR029787">
    <property type="entry name" value="Nucleotide_cyclase"/>
</dbReference>
<dbReference type="Pfam" id="PF00672">
    <property type="entry name" value="HAMP"/>
    <property type="match status" value="1"/>
</dbReference>
<evidence type="ECO:0000256" key="6">
    <source>
        <dbReference type="SAM" id="Phobius"/>
    </source>
</evidence>
<dbReference type="CDD" id="cd01949">
    <property type="entry name" value="GGDEF"/>
    <property type="match status" value="1"/>
</dbReference>
<comment type="subcellular location">
    <subcellularLocation>
        <location evidence="1">Cell membrane</location>
        <topology evidence="1">Multi-pass membrane protein</topology>
    </subcellularLocation>
</comment>
<protein>
    <submittedName>
        <fullName evidence="9">Sensor domain-containing diguanylate cyclase</fullName>
        <ecNumber evidence="9">2.7.7.65</ecNumber>
    </submittedName>
</protein>
<accession>A0ABU6JAT7</accession>
<keyword evidence="5 6" id="KW-0472">Membrane</keyword>
<feature type="domain" description="GGDEF" evidence="8">
    <location>
        <begin position="414"/>
        <end position="548"/>
    </location>
</feature>
<evidence type="ECO:0000256" key="2">
    <source>
        <dbReference type="ARBA" id="ARBA00022475"/>
    </source>
</evidence>
<dbReference type="InterPro" id="IPR000160">
    <property type="entry name" value="GGDEF_dom"/>
</dbReference>
<dbReference type="EMBL" id="JAWIIV010000013">
    <property type="protein sequence ID" value="MEC4720772.1"/>
    <property type="molecule type" value="Genomic_DNA"/>
</dbReference>
<keyword evidence="3 6" id="KW-0812">Transmembrane</keyword>
<comment type="caution">
    <text evidence="9">The sequence shown here is derived from an EMBL/GenBank/DDBJ whole genome shotgun (WGS) entry which is preliminary data.</text>
</comment>
<dbReference type="SUPFAM" id="SSF158472">
    <property type="entry name" value="HAMP domain-like"/>
    <property type="match status" value="1"/>
</dbReference>
<name>A0ABU6JAT7_9BURK</name>
<evidence type="ECO:0000259" key="8">
    <source>
        <dbReference type="PROSITE" id="PS50887"/>
    </source>
</evidence>
<sequence length="568" mass="61180">MNSRYARVMDKLGSIKFRLLGLGIVLIALGIFVRQFIALPLFQDRVRSLAASQQHAIATYVAGSINYNIETRLALIERLAAEVPRELVSQPEKLSSWIRERQTINPAFTKGLVLLPPSGKGVIAEFPLTPDRASVDFSTSDWFRAALDSGKPVMGKPERERVTGDAVMFFSAAVHDGSGSPVAVLAGEVQLDAPGFLDQLQQTKLGDSGGFLLISPADKLFVASSDPSMVLKPTPRPGINLLHDRAMSGFRGTGVTVNAKGVEELSAMVSVPSTGWFVVARMPTKEAFRPVNELRSFALKASAILGSLVFAVLLFALPRLLRPLSEAAAAIRAMADGKTEIAPLPVIRNDEVGKLLGGFNVLVEKLRNEEAARKASEERLVFLALHDSLTGLVNRIGLEGRLEDALARAERAGSQLALLFCDLDGFKSVNDCYGHDAGDMVLQQVARRLGDGRRLSDTVARIGGDEFIILLSDLDDARAAAAVVAARCLATLCEPFHINGDEKTLGVSIGIALHSGASVPASYLISRADMAMYQVKQNGKGSFFFIDDMMTVEAGNERHASPMNDVRT</sequence>
<keyword evidence="4 6" id="KW-1133">Transmembrane helix</keyword>
<dbReference type="SMART" id="SM00304">
    <property type="entry name" value="HAMP"/>
    <property type="match status" value="1"/>
</dbReference>
<dbReference type="InterPro" id="IPR052163">
    <property type="entry name" value="DGC-Regulatory_Protein"/>
</dbReference>
<keyword evidence="10" id="KW-1185">Reference proteome</keyword>
<feature type="domain" description="HAMP" evidence="7">
    <location>
        <begin position="319"/>
        <end position="371"/>
    </location>
</feature>
<organism evidence="9 10">
    <name type="scientific">Noviherbaspirillum album</name>
    <dbReference type="NCBI Taxonomy" id="3080276"/>
    <lineage>
        <taxon>Bacteria</taxon>
        <taxon>Pseudomonadati</taxon>
        <taxon>Pseudomonadota</taxon>
        <taxon>Betaproteobacteria</taxon>
        <taxon>Burkholderiales</taxon>
        <taxon>Oxalobacteraceae</taxon>
        <taxon>Noviherbaspirillum</taxon>
    </lineage>
</organism>
<dbReference type="Pfam" id="PF00990">
    <property type="entry name" value="GGDEF"/>
    <property type="match status" value="1"/>
</dbReference>
<keyword evidence="9" id="KW-0808">Transferase</keyword>
<dbReference type="Gene3D" id="3.30.70.270">
    <property type="match status" value="1"/>
</dbReference>
<dbReference type="EC" id="2.7.7.65" evidence="9"/>
<dbReference type="CDD" id="cd18773">
    <property type="entry name" value="PDC1_HK_sensor"/>
    <property type="match status" value="1"/>
</dbReference>
<dbReference type="Gene3D" id="3.30.450.20">
    <property type="entry name" value="PAS domain"/>
    <property type="match status" value="1"/>
</dbReference>
<dbReference type="PROSITE" id="PS50885">
    <property type="entry name" value="HAMP"/>
    <property type="match status" value="1"/>
</dbReference>
<evidence type="ECO:0000256" key="5">
    <source>
        <dbReference type="ARBA" id="ARBA00023136"/>
    </source>
</evidence>
<dbReference type="PANTHER" id="PTHR46663">
    <property type="entry name" value="DIGUANYLATE CYCLASE DGCT-RELATED"/>
    <property type="match status" value="1"/>
</dbReference>
<dbReference type="PANTHER" id="PTHR46663:SF3">
    <property type="entry name" value="SLL0267 PROTEIN"/>
    <property type="match status" value="1"/>
</dbReference>
<keyword evidence="2" id="KW-1003">Cell membrane</keyword>
<evidence type="ECO:0000256" key="1">
    <source>
        <dbReference type="ARBA" id="ARBA00004651"/>
    </source>
</evidence>
<dbReference type="Proteomes" id="UP001352263">
    <property type="component" value="Unassembled WGS sequence"/>
</dbReference>